<dbReference type="EMBL" id="SDKC01000001">
    <property type="protein sequence ID" value="RXS74303.1"/>
    <property type="molecule type" value="Genomic_DNA"/>
</dbReference>
<evidence type="ECO:0000313" key="1">
    <source>
        <dbReference type="EMBL" id="RXS74303.1"/>
    </source>
</evidence>
<gene>
    <name evidence="1" type="ORF">ETP43_03070</name>
</gene>
<evidence type="ECO:0000313" key="2">
    <source>
        <dbReference type="Proteomes" id="UP000290106"/>
    </source>
</evidence>
<reference evidence="1 2" key="1">
    <citation type="submission" date="2019-01" db="EMBL/GenBank/DDBJ databases">
        <title>Blautia sp. nov. KGMB01111 isolated human feces.</title>
        <authorList>
            <person name="Park J.-E."/>
            <person name="Kim J.-S."/>
            <person name="Park S.-H."/>
        </authorList>
    </citation>
    <scope>NUCLEOTIDE SEQUENCE [LARGE SCALE GENOMIC DNA]</scope>
    <source>
        <strain evidence="1 2">KGMB01111</strain>
    </source>
</reference>
<sequence>MASRIILDPETLLAQAGEMQNLTAEYEALFSKVTGTLNDTNNHWSELLAHNFAGKISSAQQSFTGITELLSSGAAAAKNSAATMQSVDQSLVKVFGGEAGAGISSGQVQGVIDVIEDYRKAEKTSKKVKVKSKKKKDSFLDSLKADLAGVSKAVIKKGKKTVAKIKKSYDEKGFVYKALQYGKAAVKVGEGVIKIAGAVALVAGSGGAALPVATCLALSAGNDVYNAMMDATYTYTGDFNKIGNTNLLKEFLVKQGRETGEALFGDKKLGEEMGNWVYTGVDIVSFLNGVDQLGKSFGKFQTAITGTAGTSKVWGEIHMKDVIENTHKLYKKDGIIKTVLRIDPTSVGNFGYDVVTGAMKAIQSAGKLGSTIADLAFG</sequence>
<organism evidence="1 2">
    <name type="scientific">Blautia faecicola</name>
    <dbReference type="NCBI Taxonomy" id="2509240"/>
    <lineage>
        <taxon>Bacteria</taxon>
        <taxon>Bacillati</taxon>
        <taxon>Bacillota</taxon>
        <taxon>Clostridia</taxon>
        <taxon>Lachnospirales</taxon>
        <taxon>Lachnospiraceae</taxon>
        <taxon>Blautia</taxon>
    </lineage>
</organism>
<dbReference type="Proteomes" id="UP000290106">
    <property type="component" value="Unassembled WGS sequence"/>
</dbReference>
<proteinExistence type="predicted"/>
<dbReference type="Gene3D" id="1.10.287.1060">
    <property type="entry name" value="ESAT-6-like"/>
    <property type="match status" value="1"/>
</dbReference>
<keyword evidence="2" id="KW-1185">Reference proteome</keyword>
<dbReference type="SUPFAM" id="SSF140453">
    <property type="entry name" value="EsxAB dimer-like"/>
    <property type="match status" value="1"/>
</dbReference>
<name>A0A4Q1RFE7_9FIRM</name>
<dbReference type="InterPro" id="IPR036689">
    <property type="entry name" value="ESAT-6-like_sf"/>
</dbReference>
<accession>A0A4Q1RFE7</accession>
<dbReference type="AlphaFoldDB" id="A0A4Q1RFE7"/>
<dbReference type="RefSeq" id="WP_129256997.1">
    <property type="nucleotide sequence ID" value="NZ_SDKC01000001.1"/>
</dbReference>
<comment type="caution">
    <text evidence="1">The sequence shown here is derived from an EMBL/GenBank/DDBJ whole genome shotgun (WGS) entry which is preliminary data.</text>
</comment>
<dbReference type="OrthoDB" id="2064696at2"/>
<protein>
    <submittedName>
        <fullName evidence="1">Uncharacterized protein</fullName>
    </submittedName>
</protein>